<protein>
    <submittedName>
        <fullName evidence="1">Uncharacterized protein</fullName>
    </submittedName>
</protein>
<proteinExistence type="predicted"/>
<sequence length="67" mass="7688">MSSDQWSVCGQRACYCCSSIRCVQRSHVTLDNRSINIHETFNEDHYRNFVEKRILILKVGPNNSGLG</sequence>
<dbReference type="AlphaFoldDB" id="A0AAE1CQT9"/>
<evidence type="ECO:0000313" key="1">
    <source>
        <dbReference type="EMBL" id="KAK3728225.1"/>
    </source>
</evidence>
<reference evidence="1" key="1">
    <citation type="journal article" date="2023" name="G3 (Bethesda)">
        <title>A reference genome for the long-term kleptoplast-retaining sea slug Elysia crispata morphotype clarki.</title>
        <authorList>
            <person name="Eastman K.E."/>
            <person name="Pendleton A.L."/>
            <person name="Shaikh M.A."/>
            <person name="Suttiyut T."/>
            <person name="Ogas R."/>
            <person name="Tomko P."/>
            <person name="Gavelis G."/>
            <person name="Widhalm J.R."/>
            <person name="Wisecaver J.H."/>
        </authorList>
    </citation>
    <scope>NUCLEOTIDE SEQUENCE</scope>
    <source>
        <strain evidence="1">ECLA1</strain>
    </source>
</reference>
<name>A0AAE1CQT9_9GAST</name>
<organism evidence="1 2">
    <name type="scientific">Elysia crispata</name>
    <name type="common">lettuce slug</name>
    <dbReference type="NCBI Taxonomy" id="231223"/>
    <lineage>
        <taxon>Eukaryota</taxon>
        <taxon>Metazoa</taxon>
        <taxon>Spiralia</taxon>
        <taxon>Lophotrochozoa</taxon>
        <taxon>Mollusca</taxon>
        <taxon>Gastropoda</taxon>
        <taxon>Heterobranchia</taxon>
        <taxon>Euthyneura</taxon>
        <taxon>Panpulmonata</taxon>
        <taxon>Sacoglossa</taxon>
        <taxon>Placobranchoidea</taxon>
        <taxon>Plakobranchidae</taxon>
        <taxon>Elysia</taxon>
    </lineage>
</organism>
<accession>A0AAE1CQT9</accession>
<dbReference type="Proteomes" id="UP001283361">
    <property type="component" value="Unassembled WGS sequence"/>
</dbReference>
<dbReference type="EMBL" id="JAWDGP010007196">
    <property type="protein sequence ID" value="KAK3728225.1"/>
    <property type="molecule type" value="Genomic_DNA"/>
</dbReference>
<comment type="caution">
    <text evidence="1">The sequence shown here is derived from an EMBL/GenBank/DDBJ whole genome shotgun (WGS) entry which is preliminary data.</text>
</comment>
<evidence type="ECO:0000313" key="2">
    <source>
        <dbReference type="Proteomes" id="UP001283361"/>
    </source>
</evidence>
<gene>
    <name evidence="1" type="ORF">RRG08_017519</name>
</gene>
<keyword evidence="2" id="KW-1185">Reference proteome</keyword>